<dbReference type="InterPro" id="IPR047177">
    <property type="entry name" value="Pept_M20A"/>
</dbReference>
<dbReference type="Gene3D" id="3.40.630.10">
    <property type="entry name" value="Zn peptidases"/>
    <property type="match status" value="1"/>
</dbReference>
<dbReference type="EMBL" id="JAHBCL010000026">
    <property type="protein sequence ID" value="MBS7527817.1"/>
    <property type="molecule type" value="Genomic_DNA"/>
</dbReference>
<dbReference type="InterPro" id="IPR002933">
    <property type="entry name" value="Peptidase_M20"/>
</dbReference>
<feature type="domain" description="Peptidase M20 dimerisation" evidence="7">
    <location>
        <begin position="231"/>
        <end position="374"/>
    </location>
</feature>
<sequence length="477" mass="53453">MYWALGILFCLIAFMGVIIIRTVSFVPKSKMATNFRKEAVDFDKALFHFSELLKIKTITYTDISRIDETQFKIFKEKLRDFYPAVHEKLEVTYVEPRGILIKWLGHAHESPTVLMSHYDVVPVDEKAWSVPAFSGKIDETYIWGRGTLDTKITLVSILESAEHLLADGFMPANDLYFAFGGDEEISGPSAPAIVELLKSRGVKPHLVLDEGGAIVSNVFPGVDKPCAFVGIGEKGYVDLEIVLRGHGGHSSSPPPQSLTQKLAHAITALEKKPFPAELSPPSRALFNALGRHSTRLYRMIFANLWCFEPLLKWQFTKTGGEMNALIRTTVAVTKLKGSDAFNILPDEAAMGVNMRLLRRDSTKEAIDRVKQIIGGDFEINVVESREASPYTDVESAQWQIVAETIENVYAGIVVAPYLMLGASDSRHYTAIADHILRFSPMVLDDVELGRIHSYDERISIENYEMAIQFFTKIMRQC</sequence>
<evidence type="ECO:0000256" key="2">
    <source>
        <dbReference type="ARBA" id="ARBA00022670"/>
    </source>
</evidence>
<dbReference type="SUPFAM" id="SSF55031">
    <property type="entry name" value="Bacterial exopeptidase dimerisation domain"/>
    <property type="match status" value="1"/>
</dbReference>
<keyword evidence="3" id="KW-0479">Metal-binding</keyword>
<evidence type="ECO:0000256" key="4">
    <source>
        <dbReference type="ARBA" id="ARBA00022801"/>
    </source>
</evidence>
<dbReference type="Pfam" id="PF01546">
    <property type="entry name" value="Peptidase_M20"/>
    <property type="match status" value="1"/>
</dbReference>
<keyword evidence="4" id="KW-0378">Hydrolase</keyword>
<evidence type="ECO:0000256" key="1">
    <source>
        <dbReference type="ARBA" id="ARBA00006247"/>
    </source>
</evidence>
<dbReference type="PANTHER" id="PTHR45962">
    <property type="entry name" value="N-FATTY-ACYL-AMINO ACID SYNTHASE/HYDROLASE PM20D1"/>
    <property type="match status" value="1"/>
</dbReference>
<dbReference type="PANTHER" id="PTHR45962:SF1">
    <property type="entry name" value="N-FATTY-ACYL-AMINO ACID SYNTHASE_HYDROLASE PM20D1"/>
    <property type="match status" value="1"/>
</dbReference>
<dbReference type="SUPFAM" id="SSF53187">
    <property type="entry name" value="Zn-dependent exopeptidases"/>
    <property type="match status" value="1"/>
</dbReference>
<keyword evidence="6" id="KW-0812">Transmembrane</keyword>
<keyword evidence="6" id="KW-0472">Membrane</keyword>
<evidence type="ECO:0000259" key="7">
    <source>
        <dbReference type="Pfam" id="PF07687"/>
    </source>
</evidence>
<dbReference type="RefSeq" id="WP_213237679.1">
    <property type="nucleotide sequence ID" value="NZ_JAHBCL010000026.1"/>
</dbReference>
<keyword evidence="2" id="KW-0645">Protease</keyword>
<comment type="similarity">
    <text evidence="1">Belongs to the peptidase M20A family.</text>
</comment>
<comment type="caution">
    <text evidence="8">The sequence shown here is derived from an EMBL/GenBank/DDBJ whole genome shotgun (WGS) entry which is preliminary data.</text>
</comment>
<dbReference type="Gene3D" id="1.10.150.900">
    <property type="match status" value="1"/>
</dbReference>
<evidence type="ECO:0000256" key="6">
    <source>
        <dbReference type="SAM" id="Phobius"/>
    </source>
</evidence>
<gene>
    <name evidence="8" type="ORF">KHM83_14120</name>
</gene>
<keyword evidence="9" id="KW-1185">Reference proteome</keyword>
<dbReference type="InterPro" id="IPR036264">
    <property type="entry name" value="Bact_exopeptidase_dim_dom"/>
</dbReference>
<evidence type="ECO:0000313" key="9">
    <source>
        <dbReference type="Proteomes" id="UP000746471"/>
    </source>
</evidence>
<dbReference type="Pfam" id="PF07687">
    <property type="entry name" value="M20_dimer"/>
    <property type="match status" value="1"/>
</dbReference>
<keyword evidence="6" id="KW-1133">Transmembrane helix</keyword>
<keyword evidence="5" id="KW-0862">Zinc</keyword>
<organism evidence="8 9">
    <name type="scientific">Fusibacter paucivorans</name>
    <dbReference type="NCBI Taxonomy" id="76009"/>
    <lineage>
        <taxon>Bacteria</taxon>
        <taxon>Bacillati</taxon>
        <taxon>Bacillota</taxon>
        <taxon>Clostridia</taxon>
        <taxon>Eubacteriales</taxon>
        <taxon>Eubacteriales Family XII. Incertae Sedis</taxon>
        <taxon>Fusibacter</taxon>
    </lineage>
</organism>
<dbReference type="Proteomes" id="UP000746471">
    <property type="component" value="Unassembled WGS sequence"/>
</dbReference>
<evidence type="ECO:0000256" key="3">
    <source>
        <dbReference type="ARBA" id="ARBA00022723"/>
    </source>
</evidence>
<dbReference type="Gene3D" id="3.30.70.360">
    <property type="match status" value="1"/>
</dbReference>
<proteinExistence type="inferred from homology"/>
<dbReference type="InterPro" id="IPR011650">
    <property type="entry name" value="Peptidase_M20_dimer"/>
</dbReference>
<evidence type="ECO:0000313" key="8">
    <source>
        <dbReference type="EMBL" id="MBS7527817.1"/>
    </source>
</evidence>
<name>A0ABS5PSD1_9FIRM</name>
<accession>A0ABS5PSD1</accession>
<feature type="transmembrane region" description="Helical" evidence="6">
    <location>
        <begin position="6"/>
        <end position="27"/>
    </location>
</feature>
<reference evidence="8 9" key="1">
    <citation type="submission" date="2021-05" db="EMBL/GenBank/DDBJ databases">
        <title>Fusibacter ferrireducens sp. nov., an anaerobic, sulfur- and Fe-reducing bacterium isolated from the mangrove sediment.</title>
        <authorList>
            <person name="Qiu D."/>
        </authorList>
    </citation>
    <scope>NUCLEOTIDE SEQUENCE [LARGE SCALE GENOMIC DNA]</scope>
    <source>
        <strain evidence="8 9">DSM 12116</strain>
    </source>
</reference>
<evidence type="ECO:0000256" key="5">
    <source>
        <dbReference type="ARBA" id="ARBA00022833"/>
    </source>
</evidence>
<protein>
    <submittedName>
        <fullName evidence="8">M20/M25/M40 family metallo-hydrolase</fullName>
    </submittedName>
</protein>